<dbReference type="PATRIC" id="fig|43678.3.peg.1859"/>
<dbReference type="Proteomes" id="UP000076447">
    <property type="component" value="Unassembled WGS sequence"/>
</dbReference>
<reference evidence="2 4" key="1">
    <citation type="submission" date="2016-01" db="EMBL/GenBank/DDBJ databases">
        <title>Genome sequence of Oerskovia enterophila VJag, an agar and cellulose degrading bacterium.</title>
        <authorList>
            <person name="Poehlein A."/>
            <person name="Jag V."/>
            <person name="Bengelsdorf F."/>
            <person name="Duerre P."/>
            <person name="Daniel R."/>
        </authorList>
    </citation>
    <scope>NUCLEOTIDE SEQUENCE [LARGE SCALE GENOMIC DNA]</scope>
    <source>
        <strain evidence="2 4">VJag</strain>
    </source>
</reference>
<protein>
    <recommendedName>
        <fullName evidence="6">DUF3073 domain-containing protein</fullName>
    </recommendedName>
</protein>
<evidence type="ECO:0000313" key="2">
    <source>
        <dbReference type="EMBL" id="KZM35517.1"/>
    </source>
</evidence>
<reference evidence="3 5" key="2">
    <citation type="submission" date="2016-06" db="EMBL/GenBank/DDBJ databases">
        <title>Genome sequence of Oerskovia enterophila DSM 43852.</title>
        <authorList>
            <person name="Poehlein A."/>
            <person name="Jag V."/>
            <person name="Bengelsdorf F.R."/>
            <person name="Daniel R."/>
            <person name="Duerre P."/>
        </authorList>
    </citation>
    <scope>NUCLEOTIDE SEQUENCE [LARGE SCALE GENOMIC DNA]</scope>
    <source>
        <strain evidence="3 5">DSM 43852</strain>
    </source>
</reference>
<dbReference type="EMBL" id="LRIE01000069">
    <property type="protein sequence ID" value="KZM35517.1"/>
    <property type="molecule type" value="Genomic_DNA"/>
</dbReference>
<evidence type="ECO:0008006" key="6">
    <source>
        <dbReference type="Google" id="ProtNLM"/>
    </source>
</evidence>
<evidence type="ECO:0000256" key="1">
    <source>
        <dbReference type="SAM" id="MobiDB-lite"/>
    </source>
</evidence>
<evidence type="ECO:0000313" key="4">
    <source>
        <dbReference type="Proteomes" id="UP000076447"/>
    </source>
</evidence>
<dbReference type="OrthoDB" id="3217921at2"/>
<dbReference type="EMBL" id="MAQA01000028">
    <property type="protein sequence ID" value="OCI30822.1"/>
    <property type="molecule type" value="Genomic_DNA"/>
</dbReference>
<dbReference type="STRING" id="43678.OJAG_17820"/>
<dbReference type="AlphaFoldDB" id="A0A161XFJ3"/>
<organism evidence="2 4">
    <name type="scientific">Oerskovia enterophila</name>
    <dbReference type="NCBI Taxonomy" id="43678"/>
    <lineage>
        <taxon>Bacteria</taxon>
        <taxon>Bacillati</taxon>
        <taxon>Actinomycetota</taxon>
        <taxon>Actinomycetes</taxon>
        <taxon>Micrococcales</taxon>
        <taxon>Cellulomonadaceae</taxon>
        <taxon>Oerskovia</taxon>
    </lineage>
</organism>
<comment type="caution">
    <text evidence="2">The sequence shown here is derived from an EMBL/GenBank/DDBJ whole genome shotgun (WGS) entry which is preliminary data.</text>
</comment>
<dbReference type="InterPro" id="IPR021426">
    <property type="entry name" value="DUF3073"/>
</dbReference>
<sequence>MGRGRQKAKQTKVARALKYYSPETNYQALEQELTGHSHTDLATDPRYGARSSEDNNGDYDQPFAGWSDDR</sequence>
<accession>A0A161XFJ3</accession>
<name>A0A161XFJ3_9CELL</name>
<evidence type="ECO:0000313" key="3">
    <source>
        <dbReference type="EMBL" id="OCI30822.1"/>
    </source>
</evidence>
<evidence type="ECO:0000313" key="5">
    <source>
        <dbReference type="Proteomes" id="UP000093412"/>
    </source>
</evidence>
<gene>
    <name evidence="3" type="ORF">OERS_24830</name>
    <name evidence="2" type="ORF">OJAG_17820</name>
</gene>
<keyword evidence="5" id="KW-1185">Reference proteome</keyword>
<feature type="region of interest" description="Disordered" evidence="1">
    <location>
        <begin position="31"/>
        <end position="70"/>
    </location>
</feature>
<feature type="compositionally biased region" description="Basic and acidic residues" evidence="1">
    <location>
        <begin position="33"/>
        <end position="43"/>
    </location>
</feature>
<dbReference type="Pfam" id="PF11273">
    <property type="entry name" value="DUF3073"/>
    <property type="match status" value="1"/>
</dbReference>
<dbReference type="Proteomes" id="UP000093412">
    <property type="component" value="Unassembled WGS sequence"/>
</dbReference>
<proteinExistence type="predicted"/>